<dbReference type="RefSeq" id="XP_029657045.1">
    <property type="nucleotide sequence ID" value="XM_029801185.2"/>
</dbReference>
<dbReference type="SUPFAM" id="SSF117281">
    <property type="entry name" value="Kelch motif"/>
    <property type="match status" value="2"/>
</dbReference>
<sequence length="569" mass="63324">MDGSRAMFHFLTLVLHLVGDSKTVVAQKWLWRDIPNYIDQGYLDYHPGPRSGSSAWGDSNGTLWLFGGHTFWDIQSDRDPVLLNDLWIHHTKENIWKLTHSGWQNRAAQAPPFLDAPKPRYGSVSCGLPGVLFAVYGGAEESGQVLNDTWVFYQKRKRWINLNRVQQDSTSSPPSRRSSAVWCLNDRMIMFGGRDQSSLLSDMWTFSLESLAWSPVLPSLGPGRHSHLPKARSDATTWVGRGNNNELYMFGGNTVDPFTHRKLKNAGYTSDLWMFSLDNGTWSCLSGCLNVPASGSRSKFAASRSSGLDTVPRRYLNCLSSKNVPDCRGKSAGWTDSKGNLWLFGGEGNKMRGNVGREGVSGPYENIAQQKQKRERMREVDVPLSDLWLFDTRNLTWKLMSSSSTNNWTKSRVRGGRGGVEYTRLSPGSSRNDIESRLQQYQSPLGRYDSVQWSLDDNFFLFGGVGPTAGRGGNESGYLDDQWVLNVSYGQLVPTVLTPVVIFLFCLATVSAVVLIFCLNVSMQRWCCSGVSGSGGGSGGFPRSRLGNPDGRDYKIKYSPLTETATFDT</sequence>
<feature type="transmembrane region" description="Helical" evidence="3">
    <location>
        <begin position="496"/>
        <end position="519"/>
    </location>
</feature>
<feature type="chain" id="PRO_5028251536" evidence="4">
    <location>
        <begin position="27"/>
        <end position="569"/>
    </location>
</feature>
<dbReference type="Proteomes" id="UP000515154">
    <property type="component" value="Unplaced"/>
</dbReference>
<protein>
    <submittedName>
        <fullName evidence="6">Uncharacterized protein LOC115231100</fullName>
    </submittedName>
</protein>
<dbReference type="PANTHER" id="PTHR46093:SF18">
    <property type="entry name" value="FIBRONECTIN TYPE-III DOMAIN-CONTAINING PROTEIN"/>
    <property type="match status" value="1"/>
</dbReference>
<organism evidence="5 6">
    <name type="scientific">Octopus sinensis</name>
    <name type="common">East Asian common octopus</name>
    <dbReference type="NCBI Taxonomy" id="2607531"/>
    <lineage>
        <taxon>Eukaryota</taxon>
        <taxon>Metazoa</taxon>
        <taxon>Spiralia</taxon>
        <taxon>Lophotrochozoa</taxon>
        <taxon>Mollusca</taxon>
        <taxon>Cephalopoda</taxon>
        <taxon>Coleoidea</taxon>
        <taxon>Octopodiformes</taxon>
        <taxon>Octopoda</taxon>
        <taxon>Incirrata</taxon>
        <taxon>Octopodidae</taxon>
        <taxon>Octopus</taxon>
    </lineage>
</organism>
<evidence type="ECO:0000256" key="2">
    <source>
        <dbReference type="ARBA" id="ARBA00022737"/>
    </source>
</evidence>
<gene>
    <name evidence="6" type="primary">LOC115231100</name>
</gene>
<accession>A0A6P7U426</accession>
<evidence type="ECO:0000256" key="4">
    <source>
        <dbReference type="SAM" id="SignalP"/>
    </source>
</evidence>
<proteinExistence type="predicted"/>
<dbReference type="InterPro" id="IPR015915">
    <property type="entry name" value="Kelch-typ_b-propeller"/>
</dbReference>
<dbReference type="PANTHER" id="PTHR46093">
    <property type="entry name" value="ACYL-COA-BINDING DOMAIN-CONTAINING PROTEIN 5"/>
    <property type="match status" value="1"/>
</dbReference>
<keyword evidence="2" id="KW-0677">Repeat</keyword>
<evidence type="ECO:0000313" key="5">
    <source>
        <dbReference type="Proteomes" id="UP000515154"/>
    </source>
</evidence>
<evidence type="ECO:0000313" key="6">
    <source>
        <dbReference type="RefSeq" id="XP_029657045.1"/>
    </source>
</evidence>
<dbReference type="Gene3D" id="2.120.10.80">
    <property type="entry name" value="Kelch-type beta propeller"/>
    <property type="match status" value="2"/>
</dbReference>
<keyword evidence="4" id="KW-0732">Signal</keyword>
<reference evidence="6" key="1">
    <citation type="submission" date="2025-08" db="UniProtKB">
        <authorList>
            <consortium name="RefSeq"/>
        </authorList>
    </citation>
    <scope>IDENTIFICATION</scope>
</reference>
<keyword evidence="3" id="KW-0812">Transmembrane</keyword>
<name>A0A6P7U426_9MOLL</name>
<keyword evidence="3" id="KW-1133">Transmembrane helix</keyword>
<dbReference type="Pfam" id="PF24681">
    <property type="entry name" value="Kelch_KLHDC2_KLHL20_DRC7"/>
    <property type="match status" value="1"/>
</dbReference>
<evidence type="ECO:0000256" key="1">
    <source>
        <dbReference type="ARBA" id="ARBA00022441"/>
    </source>
</evidence>
<evidence type="ECO:0000256" key="3">
    <source>
        <dbReference type="SAM" id="Phobius"/>
    </source>
</evidence>
<dbReference type="AlphaFoldDB" id="A0A6P7U426"/>
<dbReference type="KEGG" id="osn:115231100"/>
<keyword evidence="1" id="KW-0880">Kelch repeat</keyword>
<keyword evidence="5" id="KW-1185">Reference proteome</keyword>
<keyword evidence="3" id="KW-0472">Membrane</keyword>
<feature type="signal peptide" evidence="4">
    <location>
        <begin position="1"/>
        <end position="26"/>
    </location>
</feature>